<name>A0A6L3XWE4_9ENTR</name>
<organism evidence="3 4">
    <name type="scientific">Enterobacter hormaechei</name>
    <dbReference type="NCBI Taxonomy" id="158836"/>
    <lineage>
        <taxon>Bacteria</taxon>
        <taxon>Pseudomonadati</taxon>
        <taxon>Pseudomonadota</taxon>
        <taxon>Gammaproteobacteria</taxon>
        <taxon>Enterobacterales</taxon>
        <taxon>Enterobacteriaceae</taxon>
        <taxon>Enterobacter</taxon>
        <taxon>Enterobacter cloacae complex</taxon>
    </lineage>
</organism>
<gene>
    <name evidence="3" type="ORF">F9C29_23035</name>
</gene>
<evidence type="ECO:0000256" key="1">
    <source>
        <dbReference type="ARBA" id="ARBA00022729"/>
    </source>
</evidence>
<dbReference type="EMBL" id="WBSZ01001088">
    <property type="protein sequence ID" value="KAB2506659.1"/>
    <property type="molecule type" value="Genomic_DNA"/>
</dbReference>
<dbReference type="Pfam" id="PF13517">
    <property type="entry name" value="FG-GAP_3"/>
    <property type="match status" value="1"/>
</dbReference>
<comment type="caution">
    <text evidence="3">The sequence shown here is derived from an EMBL/GenBank/DDBJ whole genome shotgun (WGS) entry which is preliminary data.</text>
</comment>
<dbReference type="InterPro" id="IPR013783">
    <property type="entry name" value="Ig-like_fold"/>
</dbReference>
<dbReference type="InterPro" id="IPR044016">
    <property type="entry name" value="Big_13"/>
</dbReference>
<dbReference type="AlphaFoldDB" id="A0A6L3XWE4"/>
<feature type="non-terminal residue" evidence="3">
    <location>
        <position position="478"/>
    </location>
</feature>
<proteinExistence type="predicted"/>
<dbReference type="Pfam" id="PF19077">
    <property type="entry name" value="Big_13"/>
    <property type="match status" value="1"/>
</dbReference>
<dbReference type="SUPFAM" id="SSF69318">
    <property type="entry name" value="Integrin alpha N-terminal domain"/>
    <property type="match status" value="1"/>
</dbReference>
<dbReference type="InterPro" id="IPR013517">
    <property type="entry name" value="FG-GAP"/>
</dbReference>
<dbReference type="Gene3D" id="2.130.10.130">
    <property type="entry name" value="Integrin alpha, N-terminal"/>
    <property type="match status" value="1"/>
</dbReference>
<evidence type="ECO:0000313" key="3">
    <source>
        <dbReference type="EMBL" id="KAB2506659.1"/>
    </source>
</evidence>
<dbReference type="Proteomes" id="UP000476281">
    <property type="component" value="Unassembled WGS sequence"/>
</dbReference>
<sequence>SSQVVTVDTTPPDTVGTVVSYTDGEGERTGTYGASVATDDTSPLINGTLNRAPEDGEIVQLYRDGILLGQVSMNGSASWSYQDNGLLDGNHTYILRVTDKAGNYTESDGFVLNVDTSIPTTTAAITAQTTSDTTPIVSGTVSADLVNGEYLVVTVNGKTYTSQTGGAVVVDPDHNTWYLQIPDSDALSVASYDVTAQVKSSAGNGNTTGTATGSLVIDTTSVNTDWATTAGNSNNSTMTLGMNSSGLWNIIANGQSYSSSDDSTYAGNTLTNTRSYYVVSQTAADFDRNGTQDIFATENTYAGSTQVMWTYDDSSYTASQLAMGTTIWYGGVIAYDKTGDGYLDLAYGDAGMDSLTYLVNTNGVLSPDGTGGEGGFYGQFDSGREISGVDLNNDGTVDIVQHTNRSGAYSLTVINNNGNGTLSIGQNLTNVFVANASNTTTAASMTWADFNGDGYMDLYLGSSYNNNGGVIYYNDGTG</sequence>
<evidence type="ECO:0000259" key="2">
    <source>
        <dbReference type="Pfam" id="PF19077"/>
    </source>
</evidence>
<reference evidence="3 4" key="1">
    <citation type="submission" date="2019-09" db="EMBL/GenBank/DDBJ databases">
        <title>Reversal of blaTEM antimicrobial resistance by CRISPR-Cas9 in clinical E. coli and other Enterobacteriaceae strains.</title>
        <authorList>
            <person name="Tagliaferri T."/>
            <person name="Guimaraes N."/>
            <person name="Pereira M."/>
            <person name="Felicori L."/>
            <person name="Horz H.-P."/>
            <person name="Santos S."/>
            <person name="Mendes T."/>
        </authorList>
    </citation>
    <scope>NUCLEOTIDE SEQUENCE [LARGE SCALE GENOMIC DNA]</scope>
    <source>
        <strain evidence="3 4">E2_blaTEM_MG</strain>
    </source>
</reference>
<accession>A0A6L3XWE4</accession>
<keyword evidence="1" id="KW-0732">Signal</keyword>
<dbReference type="Gene3D" id="2.60.40.10">
    <property type="entry name" value="Immunoglobulins"/>
    <property type="match status" value="2"/>
</dbReference>
<feature type="domain" description="Bacterial Ig-like" evidence="2">
    <location>
        <begin position="25"/>
        <end position="116"/>
    </location>
</feature>
<feature type="non-terminal residue" evidence="3">
    <location>
        <position position="1"/>
    </location>
</feature>
<dbReference type="InterPro" id="IPR028994">
    <property type="entry name" value="Integrin_alpha_N"/>
</dbReference>
<protein>
    <submittedName>
        <fullName evidence="3">VCBS repeat-containing protein</fullName>
    </submittedName>
</protein>
<evidence type="ECO:0000313" key="4">
    <source>
        <dbReference type="Proteomes" id="UP000476281"/>
    </source>
</evidence>